<accession>H1DCQ3</accession>
<dbReference type="EMBL" id="ADMC01000001">
    <property type="protein sequence ID" value="EHP51108.1"/>
    <property type="molecule type" value="Genomic_DNA"/>
</dbReference>
<evidence type="ECO:0000313" key="4">
    <source>
        <dbReference type="EMBL" id="EHP51108.1"/>
    </source>
</evidence>
<name>H1DCQ3_9BACT</name>
<feature type="site" description="Increases basicity of active site His" evidence="2">
    <location>
        <position position="139"/>
    </location>
</feature>
<organism evidence="4 5">
    <name type="scientific">Odoribacter laneus YIT 12061</name>
    <dbReference type="NCBI Taxonomy" id="742817"/>
    <lineage>
        <taxon>Bacteria</taxon>
        <taxon>Pseudomonadati</taxon>
        <taxon>Bacteroidota</taxon>
        <taxon>Bacteroidia</taxon>
        <taxon>Bacteroidales</taxon>
        <taxon>Odoribacteraceae</taxon>
        <taxon>Odoribacter</taxon>
    </lineage>
</organism>
<gene>
    <name evidence="4" type="ORF">HMPREF9449_00110</name>
</gene>
<feature type="active site" description="Proton acceptor" evidence="2">
    <location>
        <position position="138"/>
    </location>
</feature>
<comment type="caution">
    <text evidence="4">The sequence shown here is derived from an EMBL/GenBank/DDBJ whole genome shotgun (WGS) entry which is preliminary data.</text>
</comment>
<dbReference type="InterPro" id="IPR020019">
    <property type="entry name" value="AcTrfase_PglD-like"/>
</dbReference>
<dbReference type="STRING" id="742817.HMPREF9449_00110"/>
<dbReference type="SUPFAM" id="SSF51161">
    <property type="entry name" value="Trimeric LpxA-like enzymes"/>
    <property type="match status" value="1"/>
</dbReference>
<dbReference type="HOGENOM" id="CLU_081811_1_2_10"/>
<dbReference type="PANTHER" id="PTHR43300">
    <property type="entry name" value="ACETYLTRANSFERASE"/>
    <property type="match status" value="1"/>
</dbReference>
<evidence type="ECO:0000256" key="1">
    <source>
        <dbReference type="ARBA" id="ARBA00007274"/>
    </source>
</evidence>
<dbReference type="InterPro" id="IPR041561">
    <property type="entry name" value="PglD_N"/>
</dbReference>
<sequence length="210" mass="22720">MKDIIILGANGFGREVLQWIKDINAVKPTWNIKGFLDDNLNALEGYPCDYRLLGTIKDWSPSENEEFVFAIASPKVKELLASILKSKGAKFAHVVHPTSIIGEFCKIGEGLVVTPRAKISPNVKIGNFVTILGCGIGHDAEIGDFTTICGNCAINGHCKLGERVFVATSAVVAPSRRIGDDAYIAMGSMVMTHVKSNTKVMGNPAKRIDF</sequence>
<evidence type="ECO:0000256" key="2">
    <source>
        <dbReference type="PIRSR" id="PIRSR620019-1"/>
    </source>
</evidence>
<dbReference type="AlphaFoldDB" id="H1DCQ3"/>
<dbReference type="Proteomes" id="UP000004892">
    <property type="component" value="Unassembled WGS sequence"/>
</dbReference>
<dbReference type="GO" id="GO:0016746">
    <property type="term" value="F:acyltransferase activity"/>
    <property type="evidence" value="ECO:0007669"/>
    <property type="project" value="UniProtKB-KW"/>
</dbReference>
<dbReference type="InterPro" id="IPR011004">
    <property type="entry name" value="Trimer_LpxA-like_sf"/>
</dbReference>
<keyword evidence="5" id="KW-1185">Reference proteome</keyword>
<evidence type="ECO:0000313" key="5">
    <source>
        <dbReference type="Proteomes" id="UP000004892"/>
    </source>
</evidence>
<protein>
    <submittedName>
        <fullName evidence="4">Sialic acid O-acetyltransferase NeuD family sugar O-acyltransferase</fullName>
    </submittedName>
</protein>
<dbReference type="InterPro" id="IPR050179">
    <property type="entry name" value="Trans_hexapeptide_repeat"/>
</dbReference>
<dbReference type="Pfam" id="PF17836">
    <property type="entry name" value="PglD_N"/>
    <property type="match status" value="1"/>
</dbReference>
<dbReference type="GeneID" id="98067780"/>
<keyword evidence="4" id="KW-0808">Transferase</keyword>
<dbReference type="NCBIfam" id="TIGR03570">
    <property type="entry name" value="NeuD_NnaD"/>
    <property type="match status" value="1"/>
</dbReference>
<dbReference type="CDD" id="cd03360">
    <property type="entry name" value="LbH_AT_putative"/>
    <property type="match status" value="1"/>
</dbReference>
<dbReference type="RefSeq" id="WP_009135264.1">
    <property type="nucleotide sequence ID" value="NZ_JH594596.1"/>
</dbReference>
<feature type="domain" description="PglD N-terminal" evidence="3">
    <location>
        <begin position="3"/>
        <end position="81"/>
    </location>
</feature>
<keyword evidence="4" id="KW-0012">Acyltransferase</keyword>
<dbReference type="PATRIC" id="fig|742817.3.peg.113"/>
<evidence type="ECO:0000259" key="3">
    <source>
        <dbReference type="Pfam" id="PF17836"/>
    </source>
</evidence>
<dbReference type="eggNOG" id="COG1045">
    <property type="taxonomic scope" value="Bacteria"/>
</dbReference>
<dbReference type="Gene3D" id="2.160.10.10">
    <property type="entry name" value="Hexapeptide repeat proteins"/>
    <property type="match status" value="2"/>
</dbReference>
<reference evidence="4 5" key="1">
    <citation type="submission" date="2012-01" db="EMBL/GenBank/DDBJ databases">
        <title>The Genome Sequence of Odoribacter laneus YIT 12061.</title>
        <authorList>
            <consortium name="The Broad Institute Genome Sequencing Platform"/>
            <person name="Earl A."/>
            <person name="Ward D."/>
            <person name="Feldgarden M."/>
            <person name="Gevers D."/>
            <person name="Morotomi M."/>
            <person name="Young S.K."/>
            <person name="Zeng Q."/>
            <person name="Gargeya S."/>
            <person name="Fitzgerald M."/>
            <person name="Haas B."/>
            <person name="Abouelleil A."/>
            <person name="Alvarado L."/>
            <person name="Arachchi H.M."/>
            <person name="Berlin A."/>
            <person name="Chapman S.B."/>
            <person name="Gearin G."/>
            <person name="Goldberg J."/>
            <person name="Griggs A."/>
            <person name="Gujja S."/>
            <person name="Hansen M."/>
            <person name="Heiman D."/>
            <person name="Howarth C."/>
            <person name="Larimer J."/>
            <person name="Lui A."/>
            <person name="MacDonald P.J.P."/>
            <person name="McCowen C."/>
            <person name="Montmayeur A."/>
            <person name="Murphy C."/>
            <person name="Neiman D."/>
            <person name="Pearson M."/>
            <person name="Priest M."/>
            <person name="Roberts A."/>
            <person name="Saif S."/>
            <person name="Shea T."/>
            <person name="Sisk P."/>
            <person name="Stolte C."/>
            <person name="Sykes S."/>
            <person name="Wortman J."/>
            <person name="Nusbaum C."/>
            <person name="Birren B."/>
        </authorList>
    </citation>
    <scope>NUCLEOTIDE SEQUENCE [LARGE SCALE GENOMIC DNA]</scope>
    <source>
        <strain evidence="4 5">YIT 12061</strain>
    </source>
</reference>
<comment type="similarity">
    <text evidence="1">Belongs to the transferase hexapeptide repeat family.</text>
</comment>
<dbReference type="PANTHER" id="PTHR43300:SF7">
    <property type="entry name" value="UDP-N-ACETYLBACILLOSAMINE N-ACETYLTRANSFERASE"/>
    <property type="match status" value="1"/>
</dbReference>
<proteinExistence type="inferred from homology"/>
<dbReference type="Gene3D" id="3.40.50.20">
    <property type="match status" value="1"/>
</dbReference>